<dbReference type="NCBIfam" id="TIGR00830">
    <property type="entry name" value="PTBA"/>
    <property type="match status" value="1"/>
</dbReference>
<evidence type="ECO:0000256" key="12">
    <source>
        <dbReference type="SAM" id="Phobius"/>
    </source>
</evidence>
<dbReference type="GO" id="GO:0005886">
    <property type="term" value="C:plasma membrane"/>
    <property type="evidence" value="ECO:0007669"/>
    <property type="project" value="UniProtKB-SubCell"/>
</dbReference>
<dbReference type="Pfam" id="PF00367">
    <property type="entry name" value="PTS_EIIB"/>
    <property type="match status" value="1"/>
</dbReference>
<dbReference type="Proteomes" id="UP000276061">
    <property type="component" value="Unassembled WGS sequence"/>
</dbReference>
<feature type="active site" description="Phosphocysteine intermediate; for EIIB activity" evidence="11">
    <location>
        <position position="28"/>
    </location>
</feature>
<dbReference type="PROSITE" id="PS00371">
    <property type="entry name" value="PTS_EIIA_TYPE_1_HIS"/>
    <property type="match status" value="1"/>
</dbReference>
<keyword evidence="4" id="KW-0762">Sugar transport</keyword>
<feature type="domain" description="PTS EIIB type-1" evidence="14">
    <location>
        <begin position="6"/>
        <end position="88"/>
    </location>
</feature>
<dbReference type="SUPFAM" id="SSF55604">
    <property type="entry name" value="Glucose permease domain IIB"/>
    <property type="match status" value="1"/>
</dbReference>
<dbReference type="Gene3D" id="2.70.70.10">
    <property type="entry name" value="Glucose Permease (Domain IIA)"/>
    <property type="match status" value="1"/>
</dbReference>
<evidence type="ECO:0000256" key="10">
    <source>
        <dbReference type="ARBA" id="ARBA00023136"/>
    </source>
</evidence>
<keyword evidence="8" id="KW-0418">Kinase</keyword>
<dbReference type="EMBL" id="RJLR01000025">
    <property type="protein sequence ID" value="RNM04592.1"/>
    <property type="molecule type" value="Genomic_DNA"/>
</dbReference>
<accession>A0A3N0FX19</accession>
<feature type="transmembrane region" description="Helical" evidence="12">
    <location>
        <begin position="282"/>
        <end position="307"/>
    </location>
</feature>
<evidence type="ECO:0000256" key="9">
    <source>
        <dbReference type="ARBA" id="ARBA00022989"/>
    </source>
</evidence>
<evidence type="ECO:0000256" key="11">
    <source>
        <dbReference type="PROSITE-ProRule" id="PRU00421"/>
    </source>
</evidence>
<evidence type="ECO:0000313" key="16">
    <source>
        <dbReference type="EMBL" id="RNM04592.1"/>
    </source>
</evidence>
<dbReference type="GO" id="GO:0090589">
    <property type="term" value="F:protein-phosphocysteine-trehalose phosphotransferase system transporter activity"/>
    <property type="evidence" value="ECO:0007669"/>
    <property type="project" value="TreeGrafter"/>
</dbReference>
<sequence>MSVNYQETAKNIVALVGGEGNIRQVFHCITRLRFYLHEAQRIDRAQLEALDGVIGINVAGEQFQVIIGNEVADVYRALIRQFPPLANQAADTPEAGRPRHPISALLEAFSSIFSPIIPAIAGAGILKGILSLLVALHWVSNTNQTYLILSAISDGIFYFMPLVLAFSAAHKFGCNPYVAVALAATLLHPTLTKLFAGGGEITFLGLPVSPVSYASSVIPILLAVWLMSWVERRVDRFMPGALKTMFVPLLTLLIVAPVMLIVIGPIGIIVGNQLSTGIVWLVDNMGILAGLILGGTLSMIIITGMHYVLIPIMINNISKMGFDPFKIIFYIANMGQAGAAFGVFLRARDKKTKSLALSTSLTATMGITEPAMYGVNIRFKRPFAAALIGGACGGAFAMFFGVKTYAFALSGLPGLPALVGPTFLYALASMAISFVTATVVTCVLGFEENVGKAATSQEGQVVMPAAPVVLSEPGNQLFNKETSFHNEKLFAPVAGRVVALDSLSDPVFAGEVFGKGIAIYPESGELLSPVNGRIESIFDTHHALTLKSDTGAEVLIHIGIDTVKLGGRHFIRHAQPGQIVEVGEPLVSFDLSALLAEGIDPSVIMIVTNTECYGEVSPLLNGDVHSRDALMKLTAAAA</sequence>
<keyword evidence="3" id="KW-1003">Cell membrane</keyword>
<keyword evidence="10 12" id="KW-0472">Membrane</keyword>
<evidence type="ECO:0000256" key="7">
    <source>
        <dbReference type="ARBA" id="ARBA00022692"/>
    </source>
</evidence>
<dbReference type="Gene3D" id="3.30.1360.60">
    <property type="entry name" value="Glucose permease domain IIB"/>
    <property type="match status" value="1"/>
</dbReference>
<dbReference type="InterPro" id="IPR036878">
    <property type="entry name" value="Glu_permease_IIB"/>
</dbReference>
<name>A0A3N0FX19_9GAMM</name>
<dbReference type="InterPro" id="IPR011055">
    <property type="entry name" value="Dup_hybrid_motif"/>
</dbReference>
<dbReference type="FunFam" id="3.30.1360.60:FF:000001">
    <property type="entry name" value="PTS system glucose-specific IIBC component PtsG"/>
    <property type="match status" value="1"/>
</dbReference>
<dbReference type="GO" id="GO:0016301">
    <property type="term" value="F:kinase activity"/>
    <property type="evidence" value="ECO:0007669"/>
    <property type="project" value="UniProtKB-KW"/>
</dbReference>
<comment type="subcellular location">
    <subcellularLocation>
        <location evidence="1">Cell membrane</location>
        <topology evidence="1">Multi-pass membrane protein</topology>
    </subcellularLocation>
</comment>
<evidence type="ECO:0000313" key="18">
    <source>
        <dbReference type="Proteomes" id="UP000271870"/>
    </source>
</evidence>
<evidence type="ECO:0000256" key="3">
    <source>
        <dbReference type="ARBA" id="ARBA00022475"/>
    </source>
</evidence>
<dbReference type="InterPro" id="IPR050558">
    <property type="entry name" value="PTS_Sugar-Specific_Components"/>
</dbReference>
<dbReference type="CDD" id="cd00212">
    <property type="entry name" value="PTS_IIB_glc"/>
    <property type="match status" value="1"/>
</dbReference>
<keyword evidence="9 12" id="KW-1133">Transmembrane helix</keyword>
<dbReference type="PANTHER" id="PTHR30175:SF1">
    <property type="entry name" value="PTS SYSTEM ARBUTIN-, CELLOBIOSE-, AND SALICIN-SPECIFIC EIIBC COMPONENT-RELATED"/>
    <property type="match status" value="1"/>
</dbReference>
<dbReference type="InterPro" id="IPR013013">
    <property type="entry name" value="PTS_EIIC_1"/>
</dbReference>
<dbReference type="SUPFAM" id="SSF51261">
    <property type="entry name" value="Duplicated hybrid motif"/>
    <property type="match status" value="1"/>
</dbReference>
<dbReference type="InterPro" id="IPR003352">
    <property type="entry name" value="PTS_EIIC"/>
</dbReference>
<dbReference type="Proteomes" id="UP000271870">
    <property type="component" value="Unassembled WGS sequence"/>
</dbReference>
<feature type="domain" description="PTS EIIC type-1" evidence="15">
    <location>
        <begin position="107"/>
        <end position="460"/>
    </location>
</feature>
<evidence type="ECO:0000313" key="19">
    <source>
        <dbReference type="Proteomes" id="UP000276061"/>
    </source>
</evidence>
<dbReference type="Pfam" id="PF00358">
    <property type="entry name" value="PTS_EIIA_1"/>
    <property type="match status" value="1"/>
</dbReference>
<dbReference type="PANTHER" id="PTHR30175">
    <property type="entry name" value="PHOSPHOTRANSFERASE SYSTEM TRANSPORT PROTEIN"/>
    <property type="match status" value="1"/>
</dbReference>
<dbReference type="GO" id="GO:0008982">
    <property type="term" value="F:protein-N(PI)-phosphohistidine-sugar phosphotransferase activity"/>
    <property type="evidence" value="ECO:0007669"/>
    <property type="project" value="InterPro"/>
</dbReference>
<keyword evidence="7 12" id="KW-0812">Transmembrane</keyword>
<evidence type="ECO:0000256" key="8">
    <source>
        <dbReference type="ARBA" id="ARBA00022777"/>
    </source>
</evidence>
<dbReference type="InterPro" id="IPR001127">
    <property type="entry name" value="PTS_EIIA_1_perm"/>
</dbReference>
<proteinExistence type="predicted"/>
<feature type="transmembrane region" description="Helical" evidence="12">
    <location>
        <begin position="382"/>
        <end position="402"/>
    </location>
</feature>
<feature type="domain" description="PTS EIIA type-1" evidence="13">
    <location>
        <begin position="505"/>
        <end position="609"/>
    </location>
</feature>
<dbReference type="NCBIfam" id="TIGR01995">
    <property type="entry name" value="PTS-II-ABC-beta"/>
    <property type="match status" value="1"/>
</dbReference>
<dbReference type="InterPro" id="IPR001996">
    <property type="entry name" value="PTS_IIB_1"/>
</dbReference>
<feature type="transmembrane region" description="Helical" evidence="12">
    <location>
        <begin position="246"/>
        <end position="270"/>
    </location>
</feature>
<dbReference type="InterPro" id="IPR018113">
    <property type="entry name" value="PTrfase_EIIB_Cys"/>
</dbReference>
<dbReference type="EMBL" id="RJLS01000011">
    <property type="protein sequence ID" value="RNM23124.1"/>
    <property type="molecule type" value="Genomic_DNA"/>
</dbReference>
<evidence type="ECO:0000259" key="14">
    <source>
        <dbReference type="PROSITE" id="PS51098"/>
    </source>
</evidence>
<comment type="caution">
    <text evidence="16">The sequence shown here is derived from an EMBL/GenBank/DDBJ whole genome shotgun (WGS) entry which is preliminary data.</text>
</comment>
<dbReference type="Pfam" id="PF02378">
    <property type="entry name" value="PTS_EIIC"/>
    <property type="match status" value="1"/>
</dbReference>
<evidence type="ECO:0000259" key="15">
    <source>
        <dbReference type="PROSITE" id="PS51103"/>
    </source>
</evidence>
<keyword evidence="2" id="KW-0813">Transport</keyword>
<evidence type="ECO:0000256" key="4">
    <source>
        <dbReference type="ARBA" id="ARBA00022597"/>
    </source>
</evidence>
<organism evidence="16 19">
    <name type="scientific">Dickeya undicola</name>
    <dbReference type="NCBI Taxonomy" id="1577887"/>
    <lineage>
        <taxon>Bacteria</taxon>
        <taxon>Pseudomonadati</taxon>
        <taxon>Pseudomonadota</taxon>
        <taxon>Gammaproteobacteria</taxon>
        <taxon>Enterobacterales</taxon>
        <taxon>Pectobacteriaceae</taxon>
        <taxon>Dickeya</taxon>
    </lineage>
</organism>
<evidence type="ECO:0000313" key="17">
    <source>
        <dbReference type="EMBL" id="RNM23124.1"/>
    </source>
</evidence>
<keyword evidence="18" id="KW-1185">Reference proteome</keyword>
<evidence type="ECO:0000256" key="5">
    <source>
        <dbReference type="ARBA" id="ARBA00022679"/>
    </source>
</evidence>
<dbReference type="PROSITE" id="PS51098">
    <property type="entry name" value="PTS_EIIB_TYPE_1"/>
    <property type="match status" value="1"/>
</dbReference>
<evidence type="ECO:0000259" key="13">
    <source>
        <dbReference type="PROSITE" id="PS51093"/>
    </source>
</evidence>
<evidence type="ECO:0000256" key="6">
    <source>
        <dbReference type="ARBA" id="ARBA00022683"/>
    </source>
</evidence>
<evidence type="ECO:0000256" key="2">
    <source>
        <dbReference type="ARBA" id="ARBA00022448"/>
    </source>
</evidence>
<dbReference type="OrthoDB" id="92465at2"/>
<feature type="transmembrane region" description="Helical" evidence="12">
    <location>
        <begin position="146"/>
        <end position="170"/>
    </location>
</feature>
<keyword evidence="6" id="KW-0598">Phosphotransferase system</keyword>
<gene>
    <name evidence="16" type="ORF">EF878_14305</name>
    <name evidence="17" type="ORF">EFS38_11670</name>
</gene>
<dbReference type="GO" id="GO:0009401">
    <property type="term" value="P:phosphoenolpyruvate-dependent sugar phosphotransferase system"/>
    <property type="evidence" value="ECO:0007669"/>
    <property type="project" value="UniProtKB-KW"/>
</dbReference>
<feature type="transmembrane region" description="Helical" evidence="12">
    <location>
        <begin position="116"/>
        <end position="139"/>
    </location>
</feature>
<feature type="transmembrane region" description="Helical" evidence="12">
    <location>
        <begin position="203"/>
        <end position="226"/>
    </location>
</feature>
<dbReference type="PROSITE" id="PS01035">
    <property type="entry name" value="PTS_EIIB_TYPE_1_CYS"/>
    <property type="match status" value="1"/>
</dbReference>
<dbReference type="FunFam" id="2.70.70.10:FF:000001">
    <property type="entry name" value="PTS system glucose-specific IIA component"/>
    <property type="match status" value="1"/>
</dbReference>
<dbReference type="PROSITE" id="PS51103">
    <property type="entry name" value="PTS_EIIC_TYPE_1"/>
    <property type="match status" value="1"/>
</dbReference>
<dbReference type="PROSITE" id="PS51093">
    <property type="entry name" value="PTS_EIIA_TYPE_1"/>
    <property type="match status" value="1"/>
</dbReference>
<dbReference type="RefSeq" id="WP_123250897.1">
    <property type="nucleotide sequence ID" value="NZ_RJLR01000025.1"/>
</dbReference>
<feature type="transmembrane region" description="Helical" evidence="12">
    <location>
        <begin position="422"/>
        <end position="446"/>
    </location>
</feature>
<keyword evidence="5" id="KW-0808">Transferase</keyword>
<protein>
    <submittedName>
        <fullName evidence="16">PTS beta-glucoside transporter subunit EIIBCA</fullName>
    </submittedName>
</protein>
<dbReference type="AlphaFoldDB" id="A0A3N0FX19"/>
<dbReference type="InterPro" id="IPR011297">
    <property type="entry name" value="PTS_IIABC_b_glu"/>
</dbReference>
<dbReference type="GO" id="GO:0015771">
    <property type="term" value="P:trehalose transport"/>
    <property type="evidence" value="ECO:0007669"/>
    <property type="project" value="TreeGrafter"/>
</dbReference>
<evidence type="ECO:0000256" key="1">
    <source>
        <dbReference type="ARBA" id="ARBA00004651"/>
    </source>
</evidence>
<reference evidence="18 19" key="1">
    <citation type="submission" date="2018-11" db="EMBL/GenBank/DDBJ databases">
        <title>Characterization of surface water Dickeya isolates.</title>
        <authorList>
            <person name="Van Gijsegem F."/>
            <person name="Pedron J."/>
        </authorList>
    </citation>
    <scope>NUCLEOTIDE SEQUENCE [LARGE SCALE GENOMIC DNA]</scope>
    <source>
        <strain evidence="16 19">FVG1-MFV-O17</strain>
        <strain evidence="17 18">FVG10-MFV-A16</strain>
    </source>
</reference>